<reference evidence="3 4" key="2">
    <citation type="submission" date="2019-09" db="EMBL/GenBank/DDBJ databases">
        <authorList>
            <person name="Mazur A."/>
        </authorList>
    </citation>
    <scope>NUCLEOTIDE SEQUENCE [LARGE SCALE GENOMIC DNA]</scope>
    <source>
        <strain evidence="3 4">3729k</strain>
    </source>
</reference>
<sequence length="90" mass="9922">MYWIYLLLSVLCLALAMSRGISTALSFLFLLGAFGFMLAWVVGWLQARIASRSRDVSHILSPDELRRIRERAEARKSPGDGGTPPDGPAT</sequence>
<gene>
    <name evidence="3" type="ORF">F0415_11190</name>
</gene>
<evidence type="ECO:0000313" key="3">
    <source>
        <dbReference type="EMBL" id="KAA2284049.1"/>
    </source>
</evidence>
<evidence type="ECO:0000256" key="1">
    <source>
        <dbReference type="SAM" id="MobiDB-lite"/>
    </source>
</evidence>
<accession>A0A5B2Z7V1</accession>
<feature type="region of interest" description="Disordered" evidence="1">
    <location>
        <begin position="71"/>
        <end position="90"/>
    </location>
</feature>
<evidence type="ECO:0000313" key="4">
    <source>
        <dbReference type="Proteomes" id="UP000322165"/>
    </source>
</evidence>
<protein>
    <submittedName>
        <fullName evidence="3">Uncharacterized protein</fullName>
    </submittedName>
</protein>
<dbReference type="EMBL" id="VUOD01000011">
    <property type="protein sequence ID" value="KAA2284049.1"/>
    <property type="molecule type" value="Genomic_DNA"/>
</dbReference>
<organism evidence="3 4">
    <name type="scientific">Arenimonas fontis</name>
    <dbReference type="NCBI Taxonomy" id="2608255"/>
    <lineage>
        <taxon>Bacteria</taxon>
        <taxon>Pseudomonadati</taxon>
        <taxon>Pseudomonadota</taxon>
        <taxon>Gammaproteobacteria</taxon>
        <taxon>Lysobacterales</taxon>
        <taxon>Lysobacteraceae</taxon>
        <taxon>Arenimonas</taxon>
    </lineage>
</organism>
<proteinExistence type="predicted"/>
<keyword evidence="2" id="KW-0472">Membrane</keyword>
<dbReference type="Proteomes" id="UP000322165">
    <property type="component" value="Unassembled WGS sequence"/>
</dbReference>
<feature type="transmembrane region" description="Helical" evidence="2">
    <location>
        <begin position="28"/>
        <end position="45"/>
    </location>
</feature>
<dbReference type="RefSeq" id="WP_149861306.1">
    <property type="nucleotide sequence ID" value="NZ_VUOD01000011.1"/>
</dbReference>
<name>A0A5B2Z7V1_9GAMM</name>
<keyword evidence="4" id="KW-1185">Reference proteome</keyword>
<evidence type="ECO:0000256" key="2">
    <source>
        <dbReference type="SAM" id="Phobius"/>
    </source>
</evidence>
<comment type="caution">
    <text evidence="3">The sequence shown here is derived from an EMBL/GenBank/DDBJ whole genome shotgun (WGS) entry which is preliminary data.</text>
</comment>
<reference evidence="3 4" key="1">
    <citation type="submission" date="2019-09" db="EMBL/GenBank/DDBJ databases">
        <title>Arenimonas chukotkensis sp. nov., a bacterium isolated from Chukotka hot spring, Arctic region, Russia.</title>
        <authorList>
            <person name="Zayulina K.S."/>
            <person name="Prokofeva M.I."/>
            <person name="Elcheninov A.G."/>
            <person name="Novikov A."/>
            <person name="Kochetkova T.V."/>
            <person name="Kublanov I.V."/>
        </authorList>
    </citation>
    <scope>NUCLEOTIDE SEQUENCE [LARGE SCALE GENOMIC DNA]</scope>
    <source>
        <strain evidence="3 4">3729k</strain>
    </source>
</reference>
<dbReference type="AlphaFoldDB" id="A0A5B2Z7V1"/>
<keyword evidence="2" id="KW-0812">Transmembrane</keyword>
<keyword evidence="2" id="KW-1133">Transmembrane helix</keyword>